<dbReference type="STRING" id="1208324.P73_4332"/>
<protein>
    <recommendedName>
        <fullName evidence="3">1,4-alpha-glucan branching enzyme</fullName>
    </recommendedName>
</protein>
<proteinExistence type="predicted"/>
<dbReference type="OrthoDB" id="9808866at2"/>
<dbReference type="EMBL" id="CP004393">
    <property type="protein sequence ID" value="AJE49047.1"/>
    <property type="molecule type" value="Genomic_DNA"/>
</dbReference>
<dbReference type="KEGG" id="cid:P73_4332"/>
<evidence type="ECO:0000313" key="1">
    <source>
        <dbReference type="EMBL" id="AJE49047.1"/>
    </source>
</evidence>
<evidence type="ECO:0000313" key="2">
    <source>
        <dbReference type="Proteomes" id="UP000031521"/>
    </source>
</evidence>
<dbReference type="RefSeq" id="WP_043871214.1">
    <property type="nucleotide sequence ID" value="NZ_CP004393.1"/>
</dbReference>
<keyword evidence="2" id="KW-1185">Reference proteome</keyword>
<organism evidence="1 2">
    <name type="scientific">Celeribacter indicus</name>
    <dbReference type="NCBI Taxonomy" id="1208324"/>
    <lineage>
        <taxon>Bacteria</taxon>
        <taxon>Pseudomonadati</taxon>
        <taxon>Pseudomonadota</taxon>
        <taxon>Alphaproteobacteria</taxon>
        <taxon>Rhodobacterales</taxon>
        <taxon>Roseobacteraceae</taxon>
        <taxon>Celeribacter</taxon>
    </lineage>
</organism>
<dbReference type="Proteomes" id="UP000031521">
    <property type="component" value="Chromosome"/>
</dbReference>
<dbReference type="HOGENOM" id="CLU_151279_1_0_5"/>
<sequence>MSEAMQTTDHETIRAWAEARDGRPARVRNTGGGGGILRIDFDPPEDTLEAIDWSEFFEVFEDRDLAFLYQDETADGGQSRFNKFIDRNGG</sequence>
<evidence type="ECO:0008006" key="3">
    <source>
        <dbReference type="Google" id="ProtNLM"/>
    </source>
</evidence>
<name>A0A0B5E9M6_9RHOB</name>
<dbReference type="AlphaFoldDB" id="A0A0B5E9M6"/>
<reference evidence="1 2" key="1">
    <citation type="journal article" date="2014" name="Int. J. Syst. Evol. Microbiol.">
        <title>Celeribacter indicus sp. nov., a polycyclic aromatic hydrocarbon-degrading bacterium from deep-sea sediment and reclassification of Huaishuia halophila as Celeribacter halophilus comb. nov.</title>
        <authorList>
            <person name="Lai Q."/>
            <person name="Cao J."/>
            <person name="Yuan J."/>
            <person name="Li F."/>
            <person name="Shao Z."/>
        </authorList>
    </citation>
    <scope>NUCLEOTIDE SEQUENCE [LARGE SCALE GENOMIC DNA]</scope>
    <source>
        <strain evidence="1">P73</strain>
    </source>
</reference>
<gene>
    <name evidence="1" type="ORF">P73_4332</name>
</gene>
<accession>A0A0B5E9M6</accession>